<dbReference type="GO" id="GO:0019243">
    <property type="term" value="P:methylglyoxal catabolic process to D-lactate via S-lactoyl-glutathione"/>
    <property type="evidence" value="ECO:0007669"/>
    <property type="project" value="TreeGrafter"/>
</dbReference>
<name>A0A413INS0_9BACT</name>
<evidence type="ECO:0000256" key="2">
    <source>
        <dbReference type="ARBA" id="ARBA00030892"/>
    </source>
</evidence>
<dbReference type="Proteomes" id="UP000286063">
    <property type="component" value="Unassembled WGS sequence"/>
</dbReference>
<evidence type="ECO:0000256" key="1">
    <source>
        <dbReference type="ARBA" id="ARBA00030291"/>
    </source>
</evidence>
<reference evidence="6 7" key="1">
    <citation type="submission" date="2018-08" db="EMBL/GenBank/DDBJ databases">
        <title>A genome reference for cultivated species of the human gut microbiota.</title>
        <authorList>
            <person name="Zou Y."/>
            <person name="Xue W."/>
            <person name="Luo G."/>
        </authorList>
    </citation>
    <scope>NUCLEOTIDE SEQUENCE [LARGE SCALE GENOMIC DNA]</scope>
    <source>
        <strain evidence="6 7">OF02-7</strain>
    </source>
</reference>
<proteinExistence type="predicted"/>
<comment type="caution">
    <text evidence="6">The sequence shown here is derived from an EMBL/GenBank/DDBJ whole genome shotgun (WGS) entry which is preliminary data.</text>
</comment>
<dbReference type="PANTHER" id="PTHR46036:SF5">
    <property type="entry name" value="LACTOYLGLUTATHIONE LYASE"/>
    <property type="match status" value="1"/>
</dbReference>
<dbReference type="Gene3D" id="3.10.180.10">
    <property type="entry name" value="2,3-Dihydroxybiphenyl 1,2-Dioxygenase, domain 1"/>
    <property type="match status" value="1"/>
</dbReference>
<dbReference type="PANTHER" id="PTHR46036">
    <property type="entry name" value="LACTOYLGLUTATHIONE LYASE"/>
    <property type="match status" value="1"/>
</dbReference>
<dbReference type="InterPro" id="IPR037523">
    <property type="entry name" value="VOC_core"/>
</dbReference>
<dbReference type="InterPro" id="IPR004360">
    <property type="entry name" value="Glyas_Fos-R_dOase_dom"/>
</dbReference>
<protein>
    <recommendedName>
        <fullName evidence="2">Aldoketomutase</fullName>
    </recommendedName>
    <alternativeName>
        <fullName evidence="1">Ketone-aldehyde mutase</fullName>
    </alternativeName>
    <alternativeName>
        <fullName evidence="3">Methylglyoxalase</fullName>
    </alternativeName>
    <alternativeName>
        <fullName evidence="4">S-D-lactoylglutathione methylglyoxal lyase</fullName>
    </alternativeName>
</protein>
<dbReference type="GO" id="GO:0004462">
    <property type="term" value="F:lactoylglutathione lyase activity"/>
    <property type="evidence" value="ECO:0007669"/>
    <property type="project" value="TreeGrafter"/>
</dbReference>
<dbReference type="RefSeq" id="WP_117775014.1">
    <property type="nucleotide sequence ID" value="NZ_CAUGOG010000010.1"/>
</dbReference>
<dbReference type="GO" id="GO:0005737">
    <property type="term" value="C:cytoplasm"/>
    <property type="evidence" value="ECO:0007669"/>
    <property type="project" value="TreeGrafter"/>
</dbReference>
<dbReference type="EMBL" id="QSCR01000012">
    <property type="protein sequence ID" value="RGY18263.1"/>
    <property type="molecule type" value="Genomic_DNA"/>
</dbReference>
<evidence type="ECO:0000313" key="6">
    <source>
        <dbReference type="EMBL" id="RGY18263.1"/>
    </source>
</evidence>
<gene>
    <name evidence="6" type="ORF">DXA50_08740</name>
</gene>
<evidence type="ECO:0000256" key="4">
    <source>
        <dbReference type="ARBA" id="ARBA00033298"/>
    </source>
</evidence>
<evidence type="ECO:0000259" key="5">
    <source>
        <dbReference type="PROSITE" id="PS51819"/>
    </source>
</evidence>
<feature type="domain" description="VOC" evidence="5">
    <location>
        <begin position="6"/>
        <end position="124"/>
    </location>
</feature>
<dbReference type="PROSITE" id="PS51819">
    <property type="entry name" value="VOC"/>
    <property type="match status" value="1"/>
</dbReference>
<organism evidence="6 7">
    <name type="scientific">Butyricimonas virosa</name>
    <dbReference type="NCBI Taxonomy" id="544645"/>
    <lineage>
        <taxon>Bacteria</taxon>
        <taxon>Pseudomonadati</taxon>
        <taxon>Bacteroidota</taxon>
        <taxon>Bacteroidia</taxon>
        <taxon>Bacteroidales</taxon>
        <taxon>Odoribacteraceae</taxon>
        <taxon>Butyricimonas</taxon>
    </lineage>
</organism>
<accession>A0A413INS0</accession>
<dbReference type="OrthoDB" id="192739at2"/>
<dbReference type="AlphaFoldDB" id="A0A413INS0"/>
<dbReference type="InterPro" id="IPR029068">
    <property type="entry name" value="Glyas_Bleomycin-R_OHBP_Dase"/>
</dbReference>
<keyword evidence="6" id="KW-0456">Lyase</keyword>
<dbReference type="SUPFAM" id="SSF54593">
    <property type="entry name" value="Glyoxalase/Bleomycin resistance protein/Dihydroxybiphenyl dioxygenase"/>
    <property type="match status" value="1"/>
</dbReference>
<sequence>MEIKSRFDHFNFNVLDLDRSICFYEKALGLREVRRMEAADGSFILVYMGEEKTGFLLELTWLRDRKEPYDLGEGEFHLCMRIPGDYDVVRAYHKQMECVCYENSDMGLYFISDPDGYWIEILPE</sequence>
<dbReference type="Pfam" id="PF00903">
    <property type="entry name" value="Glyoxalase"/>
    <property type="match status" value="1"/>
</dbReference>
<evidence type="ECO:0000256" key="3">
    <source>
        <dbReference type="ARBA" id="ARBA00032460"/>
    </source>
</evidence>
<evidence type="ECO:0000313" key="7">
    <source>
        <dbReference type="Proteomes" id="UP000286063"/>
    </source>
</evidence>